<dbReference type="InterPro" id="IPR035940">
    <property type="entry name" value="CAP_sf"/>
</dbReference>
<evidence type="ECO:0000313" key="2">
    <source>
        <dbReference type="EMBL" id="CAD7444523.1"/>
    </source>
</evidence>
<keyword evidence="1" id="KW-0732">Signal</keyword>
<dbReference type="SUPFAM" id="SSF55797">
    <property type="entry name" value="PR-1-like"/>
    <property type="match status" value="1"/>
</dbReference>
<dbReference type="EMBL" id="OD566720">
    <property type="protein sequence ID" value="CAD7444523.1"/>
    <property type="molecule type" value="Genomic_DNA"/>
</dbReference>
<proteinExistence type="predicted"/>
<sequence>MWLLGLVLLLTSGQLVYSTDYCSIKCMNDVPHTMCQYKASPSSNCQGYESRKLSEDDVKSIVNQHNKLRSKVATGKEQGQPSAANMLQLVGSYRP</sequence>
<gene>
    <name evidence="2" type="ORF">TBIB3V08_LOCUS6898</name>
</gene>
<protein>
    <submittedName>
        <fullName evidence="2">Uncharacterized protein</fullName>
    </submittedName>
</protein>
<accession>A0A7R9F0R1</accession>
<name>A0A7R9F0R1_9NEOP</name>
<reference evidence="2" key="1">
    <citation type="submission" date="2020-11" db="EMBL/GenBank/DDBJ databases">
        <authorList>
            <person name="Tran Van P."/>
        </authorList>
    </citation>
    <scope>NUCLEOTIDE SEQUENCE</scope>
</reference>
<dbReference type="AlphaFoldDB" id="A0A7R9F0R1"/>
<feature type="chain" id="PRO_5031192089" evidence="1">
    <location>
        <begin position="19"/>
        <end position="95"/>
    </location>
</feature>
<feature type="signal peptide" evidence="1">
    <location>
        <begin position="1"/>
        <end position="18"/>
    </location>
</feature>
<organism evidence="2">
    <name type="scientific">Timema bartmani</name>
    <dbReference type="NCBI Taxonomy" id="61472"/>
    <lineage>
        <taxon>Eukaryota</taxon>
        <taxon>Metazoa</taxon>
        <taxon>Ecdysozoa</taxon>
        <taxon>Arthropoda</taxon>
        <taxon>Hexapoda</taxon>
        <taxon>Insecta</taxon>
        <taxon>Pterygota</taxon>
        <taxon>Neoptera</taxon>
        <taxon>Polyneoptera</taxon>
        <taxon>Phasmatodea</taxon>
        <taxon>Timematodea</taxon>
        <taxon>Timematoidea</taxon>
        <taxon>Timematidae</taxon>
        <taxon>Timema</taxon>
    </lineage>
</organism>
<dbReference type="Gene3D" id="3.40.33.10">
    <property type="entry name" value="CAP"/>
    <property type="match status" value="1"/>
</dbReference>
<evidence type="ECO:0000256" key="1">
    <source>
        <dbReference type="SAM" id="SignalP"/>
    </source>
</evidence>